<proteinExistence type="predicted"/>
<feature type="compositionally biased region" description="Low complexity" evidence="1">
    <location>
        <begin position="40"/>
        <end position="51"/>
    </location>
</feature>
<protein>
    <submittedName>
        <fullName evidence="3">VWFA domain-containing protein</fullName>
    </submittedName>
</protein>
<organism evidence="2 3">
    <name type="scientific">Caenorhabditis tropicalis</name>
    <dbReference type="NCBI Taxonomy" id="1561998"/>
    <lineage>
        <taxon>Eukaryota</taxon>
        <taxon>Metazoa</taxon>
        <taxon>Ecdysozoa</taxon>
        <taxon>Nematoda</taxon>
        <taxon>Chromadorea</taxon>
        <taxon>Rhabditida</taxon>
        <taxon>Rhabditina</taxon>
        <taxon>Rhabditomorpha</taxon>
        <taxon>Rhabditoidea</taxon>
        <taxon>Rhabditidae</taxon>
        <taxon>Peloderinae</taxon>
        <taxon>Caenorhabditis</taxon>
    </lineage>
</organism>
<feature type="region of interest" description="Disordered" evidence="1">
    <location>
        <begin position="25"/>
        <end position="51"/>
    </location>
</feature>
<accession>A0A1I7TS57</accession>
<feature type="region of interest" description="Disordered" evidence="1">
    <location>
        <begin position="97"/>
        <end position="145"/>
    </location>
</feature>
<dbReference type="AlphaFoldDB" id="A0A1I7TS57"/>
<dbReference type="STRING" id="1561998.A0A1I7TS57"/>
<evidence type="ECO:0000313" key="2">
    <source>
        <dbReference type="Proteomes" id="UP000095282"/>
    </source>
</evidence>
<name>A0A1I7TS57_9PELO</name>
<evidence type="ECO:0000313" key="3">
    <source>
        <dbReference type="WBParaSite" id="Csp11.Scaffold629.g11234.t3"/>
    </source>
</evidence>
<evidence type="ECO:0000256" key="1">
    <source>
        <dbReference type="SAM" id="MobiDB-lite"/>
    </source>
</evidence>
<sequence>MLSEDQETDFEKLILCGRNRTDILNTESSKFSGGNEIRRSPTSTPRPWTSTRDPFVRRLTFYDASRTLLDEKKKQQIQKEQIDTKYTITRTFKKMTTKQMSSTRKFTTTTRPYTTKTTRNPSSINRSVTKFDSKKHFVNTQKSTR</sequence>
<dbReference type="WBParaSite" id="Csp11.Scaffold629.g11234.t3">
    <property type="protein sequence ID" value="Csp11.Scaffold629.g11234.t3"/>
    <property type="gene ID" value="Csp11.Scaffold629.g11234"/>
</dbReference>
<dbReference type="Proteomes" id="UP000095282">
    <property type="component" value="Unplaced"/>
</dbReference>
<keyword evidence="2" id="KW-1185">Reference proteome</keyword>
<feature type="compositionally biased region" description="Low complexity" evidence="1">
    <location>
        <begin position="103"/>
        <end position="119"/>
    </location>
</feature>
<reference evidence="3" key="1">
    <citation type="submission" date="2016-11" db="UniProtKB">
        <authorList>
            <consortium name="WormBaseParasite"/>
        </authorList>
    </citation>
    <scope>IDENTIFICATION</scope>
</reference>